<organism evidence="2 4">
    <name type="scientific">Anaerobacillus isosaccharinicus</name>
    <dbReference type="NCBI Taxonomy" id="1532552"/>
    <lineage>
        <taxon>Bacteria</taxon>
        <taxon>Bacillati</taxon>
        <taxon>Bacillota</taxon>
        <taxon>Bacilli</taxon>
        <taxon>Bacillales</taxon>
        <taxon>Bacillaceae</taxon>
        <taxon>Anaerobacillus</taxon>
    </lineage>
</organism>
<evidence type="ECO:0000313" key="3">
    <source>
        <dbReference type="EMBL" id="QOY34366.1"/>
    </source>
</evidence>
<feature type="transmembrane region" description="Helical" evidence="1">
    <location>
        <begin position="64"/>
        <end position="85"/>
    </location>
</feature>
<sequence>MSDALAWMVATFVTLPIFAFYLVYIVTVKATKNKKKSIKLAVDISASFFIIAVYFIAYEIWSQSLFWVMIISLIVVAMIFTVVHWKISEDIHLGKLLKGIWRFNFLLYVFAYILLSVYGLFISIYSVT</sequence>
<dbReference type="Proteomes" id="UP000180175">
    <property type="component" value="Chromosome"/>
</dbReference>
<dbReference type="InterPro" id="IPR016945">
    <property type="entry name" value="UCP030092"/>
</dbReference>
<dbReference type="EMBL" id="LQXD01000068">
    <property type="protein sequence ID" value="OIJ20616.1"/>
    <property type="molecule type" value="Genomic_DNA"/>
</dbReference>
<reference evidence="3 4" key="2">
    <citation type="journal article" date="2017" name="Genome Announc.">
        <title>Draft Genome Sequences of Four Alkaliphilic Bacteria Belonging to the Anaerobacillus Genus.</title>
        <authorList>
            <person name="Bassil N.M."/>
            <person name="Lloyd J.R."/>
        </authorList>
    </citation>
    <scope>NUCLEOTIDE SEQUENCE [LARGE SCALE GENOMIC DNA]</scope>
    <source>
        <strain evidence="3 4">NB2006</strain>
    </source>
</reference>
<evidence type="ECO:0000313" key="4">
    <source>
        <dbReference type="Proteomes" id="UP000180175"/>
    </source>
</evidence>
<evidence type="ECO:0000256" key="1">
    <source>
        <dbReference type="SAM" id="Phobius"/>
    </source>
</evidence>
<dbReference type="KEGG" id="aia:AWH56_016745"/>
<accession>A0A1S2M7R2</accession>
<feature type="transmembrane region" description="Helical" evidence="1">
    <location>
        <begin position="6"/>
        <end position="28"/>
    </location>
</feature>
<proteinExistence type="predicted"/>
<reference evidence="3" key="4">
    <citation type="submission" date="2020-10" db="EMBL/GenBank/DDBJ databases">
        <authorList>
            <person name="Bassil N.M."/>
            <person name="Lloyd J.R."/>
        </authorList>
    </citation>
    <scope>NUCLEOTIDE SEQUENCE</scope>
    <source>
        <strain evidence="3">NB2006</strain>
    </source>
</reference>
<evidence type="ECO:0000313" key="2">
    <source>
        <dbReference type="EMBL" id="OIJ20616.1"/>
    </source>
</evidence>
<gene>
    <name evidence="3" type="ORF">AWH56_016745</name>
    <name evidence="2" type="ORF">AWH56_07545</name>
</gene>
<dbReference type="PIRSF" id="PIRSF030092">
    <property type="entry name" value="UCP030092"/>
    <property type="match status" value="1"/>
</dbReference>
<keyword evidence="1" id="KW-1133">Transmembrane helix</keyword>
<dbReference type="Pfam" id="PF11877">
    <property type="entry name" value="DUF3397"/>
    <property type="match status" value="1"/>
</dbReference>
<dbReference type="InterPro" id="IPR024515">
    <property type="entry name" value="DUF3397"/>
</dbReference>
<protein>
    <submittedName>
        <fullName evidence="3">DUF3397 domain-containing protein</fullName>
    </submittedName>
</protein>
<dbReference type="RefSeq" id="WP_071316553.1">
    <property type="nucleotide sequence ID" value="NZ_CP063356.2"/>
</dbReference>
<feature type="transmembrane region" description="Helical" evidence="1">
    <location>
        <begin position="105"/>
        <end position="127"/>
    </location>
</feature>
<reference evidence="3 4" key="3">
    <citation type="journal article" date="2019" name="Int. J. Syst. Evol. Microbiol.">
        <title>Anaerobacillus isosaccharinicus sp. nov., an alkaliphilic bacterium which degrades isosaccharinic acid.</title>
        <authorList>
            <person name="Bassil N.M."/>
            <person name="Lloyd J.R."/>
        </authorList>
    </citation>
    <scope>NUCLEOTIDE SEQUENCE [LARGE SCALE GENOMIC DNA]</scope>
    <source>
        <strain evidence="3 4">NB2006</strain>
    </source>
</reference>
<dbReference type="EMBL" id="CP063356">
    <property type="protein sequence ID" value="QOY34366.1"/>
    <property type="molecule type" value="Genomic_DNA"/>
</dbReference>
<reference evidence="2 4" key="1">
    <citation type="submission" date="2016-10" db="EMBL/GenBank/DDBJ databases">
        <title>Draft genome sequences of four alkaliphilic bacteria belonging to the Anaerobacillus genus.</title>
        <authorList>
            <person name="Bassil N.M."/>
            <person name="Lloyd J.R."/>
        </authorList>
    </citation>
    <scope>NUCLEOTIDE SEQUENCE [LARGE SCALE GENOMIC DNA]</scope>
    <source>
        <strain evidence="2 4">NB2006</strain>
    </source>
</reference>
<dbReference type="OrthoDB" id="2353183at2"/>
<keyword evidence="1" id="KW-0812">Transmembrane</keyword>
<keyword evidence="4" id="KW-1185">Reference proteome</keyword>
<dbReference type="AlphaFoldDB" id="A0A1S2M7R2"/>
<feature type="transmembrane region" description="Helical" evidence="1">
    <location>
        <begin position="40"/>
        <end position="58"/>
    </location>
</feature>
<keyword evidence="1" id="KW-0472">Membrane</keyword>
<name>A0A1S2M7R2_9BACI</name>